<dbReference type="Proteomes" id="UP001596156">
    <property type="component" value="Unassembled WGS sequence"/>
</dbReference>
<sequence>MSETKTKWRPTEHGANIGHTSAWMAYRKVALDVHRILKEDHADHAVIDAPYTVMALRHVIRGVRMAHEHLKTEPAKELLREALADFDKAVPGGKKARDVIEHFDEYAMGIGYLQQPGGSRREKTPDDDLSQLYNHRLEVRVIGDERRPVYVAGPFEVDLVAAEDAAFRLVCDAYEALRMDEGSPVPRGWTYDFQRGSQRT</sequence>
<keyword evidence="2" id="KW-1185">Reference proteome</keyword>
<name>A0ABW0DC60_STRFI</name>
<evidence type="ECO:0000313" key="2">
    <source>
        <dbReference type="Proteomes" id="UP001596156"/>
    </source>
</evidence>
<comment type="caution">
    <text evidence="1">The sequence shown here is derived from an EMBL/GenBank/DDBJ whole genome shotgun (WGS) entry which is preliminary data.</text>
</comment>
<dbReference type="RefSeq" id="WP_344642593.1">
    <property type="nucleotide sequence ID" value="NZ_BAAASS010000002.1"/>
</dbReference>
<dbReference type="EMBL" id="JBHSKL010000037">
    <property type="protein sequence ID" value="MFC5228019.1"/>
    <property type="molecule type" value="Genomic_DNA"/>
</dbReference>
<organism evidence="1 2">
    <name type="scientific">Streptomyces fimbriatus</name>
    <dbReference type="NCBI Taxonomy" id="68197"/>
    <lineage>
        <taxon>Bacteria</taxon>
        <taxon>Bacillati</taxon>
        <taxon>Actinomycetota</taxon>
        <taxon>Actinomycetes</taxon>
        <taxon>Kitasatosporales</taxon>
        <taxon>Streptomycetaceae</taxon>
        <taxon>Streptomyces</taxon>
    </lineage>
</organism>
<proteinExistence type="predicted"/>
<reference evidence="2" key="1">
    <citation type="journal article" date="2019" name="Int. J. Syst. Evol. Microbiol.">
        <title>The Global Catalogue of Microorganisms (GCM) 10K type strain sequencing project: providing services to taxonomists for standard genome sequencing and annotation.</title>
        <authorList>
            <consortium name="The Broad Institute Genomics Platform"/>
            <consortium name="The Broad Institute Genome Sequencing Center for Infectious Disease"/>
            <person name="Wu L."/>
            <person name="Ma J."/>
        </authorList>
    </citation>
    <scope>NUCLEOTIDE SEQUENCE [LARGE SCALE GENOMIC DNA]</scope>
    <source>
        <strain evidence="2">CCM 8479</strain>
    </source>
</reference>
<gene>
    <name evidence="1" type="ORF">ACFPN6_26300</name>
</gene>
<protein>
    <submittedName>
        <fullName evidence="1">Uncharacterized protein</fullName>
    </submittedName>
</protein>
<evidence type="ECO:0000313" key="1">
    <source>
        <dbReference type="EMBL" id="MFC5228019.1"/>
    </source>
</evidence>
<accession>A0ABW0DC60</accession>